<dbReference type="AlphaFoldDB" id="A0A327PII6"/>
<sequence length="48" mass="5589">MSRCLKSIRVINHSIAKCYWNLVCETAYRTIEVDDPLKWAILTGFTLD</sequence>
<proteinExistence type="predicted"/>
<dbReference type="Proteomes" id="UP000249610">
    <property type="component" value="Unassembled WGS sequence"/>
</dbReference>
<comment type="caution">
    <text evidence="1">The sequence shown here is derived from an EMBL/GenBank/DDBJ whole genome shotgun (WGS) entry which is preliminary data.</text>
</comment>
<organism evidence="1 2">
    <name type="scientific">Algoriphagus yeomjeoni</name>
    <dbReference type="NCBI Taxonomy" id="291403"/>
    <lineage>
        <taxon>Bacteria</taxon>
        <taxon>Pseudomonadati</taxon>
        <taxon>Bacteroidota</taxon>
        <taxon>Cytophagia</taxon>
        <taxon>Cytophagales</taxon>
        <taxon>Cyclobacteriaceae</taxon>
        <taxon>Algoriphagus</taxon>
    </lineage>
</organism>
<dbReference type="EMBL" id="QLLK01000003">
    <property type="protein sequence ID" value="RAI92095.1"/>
    <property type="molecule type" value="Genomic_DNA"/>
</dbReference>
<keyword evidence="2" id="KW-1185">Reference proteome</keyword>
<evidence type="ECO:0000313" key="1">
    <source>
        <dbReference type="EMBL" id="RAI92095.1"/>
    </source>
</evidence>
<name>A0A327PII6_9BACT</name>
<protein>
    <submittedName>
        <fullName evidence="1">Uncharacterized protein</fullName>
    </submittedName>
</protein>
<accession>A0A327PII6</accession>
<reference evidence="1 2" key="1">
    <citation type="submission" date="2018-06" db="EMBL/GenBank/DDBJ databases">
        <title>Genomic Encyclopedia of Archaeal and Bacterial Type Strains, Phase II (KMG-II): from individual species to whole genera.</title>
        <authorList>
            <person name="Goeker M."/>
        </authorList>
    </citation>
    <scope>NUCLEOTIDE SEQUENCE [LARGE SCALE GENOMIC DNA]</scope>
    <source>
        <strain evidence="1 2">DSM 23446</strain>
    </source>
</reference>
<evidence type="ECO:0000313" key="2">
    <source>
        <dbReference type="Proteomes" id="UP000249610"/>
    </source>
</evidence>
<gene>
    <name evidence="1" type="ORF">LV83_01323</name>
</gene>